<name>A0A2V4B1Z3_9PSEU</name>
<evidence type="ECO:0000313" key="2">
    <source>
        <dbReference type="Proteomes" id="UP000249915"/>
    </source>
</evidence>
<gene>
    <name evidence="1" type="ORF">BAY60_16845</name>
</gene>
<reference evidence="1 2" key="1">
    <citation type="submission" date="2016-07" db="EMBL/GenBank/DDBJ databases">
        <title>Draft genome sequence of Prauserella muralis DSM 45305, isolated from a mould-covered wall in an indoor environment.</title>
        <authorList>
            <person name="Ruckert C."/>
            <person name="Albersmeier A."/>
            <person name="Jiang C.-L."/>
            <person name="Jiang Y."/>
            <person name="Kalinowski J."/>
            <person name="Schneider O."/>
            <person name="Winkler A."/>
            <person name="Zotchev S.B."/>
        </authorList>
    </citation>
    <scope>NUCLEOTIDE SEQUENCE [LARGE SCALE GENOMIC DNA]</scope>
    <source>
        <strain evidence="1 2">DSM 45305</strain>
    </source>
</reference>
<dbReference type="RefSeq" id="WP_112282023.1">
    <property type="nucleotide sequence ID" value="NZ_MASW01000002.1"/>
</dbReference>
<dbReference type="InterPro" id="IPR006311">
    <property type="entry name" value="TAT_signal"/>
</dbReference>
<proteinExistence type="predicted"/>
<dbReference type="Pfam" id="PF09056">
    <property type="entry name" value="Phospholip_A2_3"/>
    <property type="match status" value="1"/>
</dbReference>
<dbReference type="Gene3D" id="1.20.90.10">
    <property type="entry name" value="Phospholipase A2 domain"/>
    <property type="match status" value="1"/>
</dbReference>
<evidence type="ECO:0000313" key="1">
    <source>
        <dbReference type="EMBL" id="PXY28012.1"/>
    </source>
</evidence>
<sequence>MTATTLRRRLRGAVGTAAVAATLFTGAPAATAVDAVAVTDRYLYEITLSQFATTRATAPYGDVLDWSSDACSWSPDKPLGYDFTRACHRHDFGYRNYKRQGRFTETNRKRIDDRFHSDMKTICSGRWACNSAAWTYYQAVRRFGAS</sequence>
<keyword evidence="2" id="KW-1185">Reference proteome</keyword>
<dbReference type="AlphaFoldDB" id="A0A2V4B1Z3"/>
<dbReference type="GO" id="GO:0004623">
    <property type="term" value="F:phospholipase A2 activity"/>
    <property type="evidence" value="ECO:0007669"/>
    <property type="project" value="InterPro"/>
</dbReference>
<dbReference type="OrthoDB" id="290927at2"/>
<dbReference type="InterPro" id="IPR015141">
    <property type="entry name" value="PLipase_A2_prok/fun"/>
</dbReference>
<dbReference type="Proteomes" id="UP000249915">
    <property type="component" value="Unassembled WGS sequence"/>
</dbReference>
<accession>A0A2V4B1Z3</accession>
<dbReference type="InterPro" id="IPR036444">
    <property type="entry name" value="PLipase_A2_dom_sf"/>
</dbReference>
<comment type="caution">
    <text evidence="1">The sequence shown here is derived from an EMBL/GenBank/DDBJ whole genome shotgun (WGS) entry which is preliminary data.</text>
</comment>
<dbReference type="GO" id="GO:0006644">
    <property type="term" value="P:phospholipid metabolic process"/>
    <property type="evidence" value="ECO:0007669"/>
    <property type="project" value="InterPro"/>
</dbReference>
<dbReference type="GO" id="GO:0050482">
    <property type="term" value="P:arachidonate secretion"/>
    <property type="evidence" value="ECO:0007669"/>
    <property type="project" value="InterPro"/>
</dbReference>
<dbReference type="SUPFAM" id="SSF48619">
    <property type="entry name" value="Phospholipase A2, PLA2"/>
    <property type="match status" value="1"/>
</dbReference>
<dbReference type="PROSITE" id="PS51318">
    <property type="entry name" value="TAT"/>
    <property type="match status" value="1"/>
</dbReference>
<protein>
    <submittedName>
        <fullName evidence="1">Phospholipase</fullName>
    </submittedName>
</protein>
<organism evidence="1 2">
    <name type="scientific">Prauserella muralis</name>
    <dbReference type="NCBI Taxonomy" id="588067"/>
    <lineage>
        <taxon>Bacteria</taxon>
        <taxon>Bacillati</taxon>
        <taxon>Actinomycetota</taxon>
        <taxon>Actinomycetes</taxon>
        <taxon>Pseudonocardiales</taxon>
        <taxon>Pseudonocardiaceae</taxon>
        <taxon>Prauserella</taxon>
    </lineage>
</organism>
<dbReference type="EMBL" id="MASW01000002">
    <property type="protein sequence ID" value="PXY28012.1"/>
    <property type="molecule type" value="Genomic_DNA"/>
</dbReference>